<dbReference type="CDD" id="cd05233">
    <property type="entry name" value="SDR_c"/>
    <property type="match status" value="1"/>
</dbReference>
<comment type="similarity">
    <text evidence="1">Belongs to the short-chain dehydrogenases/reductases (SDR) family.</text>
</comment>
<protein>
    <submittedName>
        <fullName evidence="4">NAD(P)-binding protein</fullName>
    </submittedName>
</protein>
<dbReference type="RefSeq" id="XP_033597298.1">
    <property type="nucleotide sequence ID" value="XM_033747477.1"/>
</dbReference>
<dbReference type="InterPro" id="IPR020904">
    <property type="entry name" value="Sc_DH/Rdtase_CS"/>
</dbReference>
<dbReference type="GO" id="GO:0016491">
    <property type="term" value="F:oxidoreductase activity"/>
    <property type="evidence" value="ECO:0007669"/>
    <property type="project" value="UniProtKB-KW"/>
</dbReference>
<proteinExistence type="inferred from homology"/>
<evidence type="ECO:0000256" key="1">
    <source>
        <dbReference type="ARBA" id="ARBA00006484"/>
    </source>
</evidence>
<dbReference type="PANTHER" id="PTHR24321:SF8">
    <property type="entry name" value="ESTRADIOL 17-BETA-DEHYDROGENASE 8-RELATED"/>
    <property type="match status" value="1"/>
</dbReference>
<sequence length="297" mass="31307">MSTAPSSSIDLSLGLEGHHVLITGGAGHIGRVVVAAFLSAGSNVTSLDIAHKPEDQILEPQVQPHHANHPKLLAIRTNITDPESVKQAFDLARLHLGDVHTCVCLAGLDLSVLSKDGLIGGDVKKWRTVLDVNVIGSMVIAQAWLAGIQRLATPHPSSPKHLSLILCSSEAAHFGTPLIPIYATSKAALHGLLRSLAEAVPKAQPYARVNAVAPGPVDTPRFREECAADPHQFYVDAQATVPRRMPVPVEDVAKTCVVLASGNMSGSVHGQVVRVDGGKTGNLVWREGEVGQEGSGR</sequence>
<gene>
    <name evidence="4" type="ORF">EJ05DRAFT_503789</name>
</gene>
<name>A0A6A6VZU2_9PEZI</name>
<keyword evidence="5" id="KW-1185">Reference proteome</keyword>
<keyword evidence="2" id="KW-0521">NADP</keyword>
<organism evidence="4 5">
    <name type="scientific">Pseudovirgaria hyperparasitica</name>
    <dbReference type="NCBI Taxonomy" id="470096"/>
    <lineage>
        <taxon>Eukaryota</taxon>
        <taxon>Fungi</taxon>
        <taxon>Dikarya</taxon>
        <taxon>Ascomycota</taxon>
        <taxon>Pezizomycotina</taxon>
        <taxon>Dothideomycetes</taxon>
        <taxon>Dothideomycetes incertae sedis</taxon>
        <taxon>Acrospermales</taxon>
        <taxon>Acrospermaceae</taxon>
        <taxon>Pseudovirgaria</taxon>
    </lineage>
</organism>
<evidence type="ECO:0000313" key="4">
    <source>
        <dbReference type="EMBL" id="KAF2754847.1"/>
    </source>
</evidence>
<dbReference type="Gene3D" id="3.40.50.720">
    <property type="entry name" value="NAD(P)-binding Rossmann-like Domain"/>
    <property type="match status" value="1"/>
</dbReference>
<dbReference type="SUPFAM" id="SSF51735">
    <property type="entry name" value="NAD(P)-binding Rossmann-fold domains"/>
    <property type="match status" value="1"/>
</dbReference>
<dbReference type="OrthoDB" id="10253736at2759"/>
<dbReference type="GeneID" id="54488531"/>
<keyword evidence="3" id="KW-0560">Oxidoreductase</keyword>
<dbReference type="PRINTS" id="PR00081">
    <property type="entry name" value="GDHRDH"/>
</dbReference>
<dbReference type="Proteomes" id="UP000799437">
    <property type="component" value="Unassembled WGS sequence"/>
</dbReference>
<evidence type="ECO:0000256" key="3">
    <source>
        <dbReference type="ARBA" id="ARBA00023002"/>
    </source>
</evidence>
<reference evidence="4" key="1">
    <citation type="journal article" date="2020" name="Stud. Mycol.">
        <title>101 Dothideomycetes genomes: a test case for predicting lifestyles and emergence of pathogens.</title>
        <authorList>
            <person name="Haridas S."/>
            <person name="Albert R."/>
            <person name="Binder M."/>
            <person name="Bloem J."/>
            <person name="Labutti K."/>
            <person name="Salamov A."/>
            <person name="Andreopoulos B."/>
            <person name="Baker S."/>
            <person name="Barry K."/>
            <person name="Bills G."/>
            <person name="Bluhm B."/>
            <person name="Cannon C."/>
            <person name="Castanera R."/>
            <person name="Culley D."/>
            <person name="Daum C."/>
            <person name="Ezra D."/>
            <person name="Gonzalez J."/>
            <person name="Henrissat B."/>
            <person name="Kuo A."/>
            <person name="Liang C."/>
            <person name="Lipzen A."/>
            <person name="Lutzoni F."/>
            <person name="Magnuson J."/>
            <person name="Mondo S."/>
            <person name="Nolan M."/>
            <person name="Ohm R."/>
            <person name="Pangilinan J."/>
            <person name="Park H.-J."/>
            <person name="Ramirez L."/>
            <person name="Alfaro M."/>
            <person name="Sun H."/>
            <person name="Tritt A."/>
            <person name="Yoshinaga Y."/>
            <person name="Zwiers L.-H."/>
            <person name="Turgeon B."/>
            <person name="Goodwin S."/>
            <person name="Spatafora J."/>
            <person name="Crous P."/>
            <person name="Grigoriev I."/>
        </authorList>
    </citation>
    <scope>NUCLEOTIDE SEQUENCE</scope>
    <source>
        <strain evidence="4">CBS 121739</strain>
    </source>
</reference>
<dbReference type="AlphaFoldDB" id="A0A6A6VZU2"/>
<dbReference type="PROSITE" id="PS00061">
    <property type="entry name" value="ADH_SHORT"/>
    <property type="match status" value="1"/>
</dbReference>
<evidence type="ECO:0000256" key="2">
    <source>
        <dbReference type="ARBA" id="ARBA00022857"/>
    </source>
</evidence>
<dbReference type="InterPro" id="IPR036291">
    <property type="entry name" value="NAD(P)-bd_dom_sf"/>
</dbReference>
<dbReference type="InterPro" id="IPR002347">
    <property type="entry name" value="SDR_fam"/>
</dbReference>
<dbReference type="Pfam" id="PF13561">
    <property type="entry name" value="adh_short_C2"/>
    <property type="match status" value="1"/>
</dbReference>
<dbReference type="PANTHER" id="PTHR24321">
    <property type="entry name" value="DEHYDROGENASES, SHORT CHAIN"/>
    <property type="match status" value="1"/>
</dbReference>
<accession>A0A6A6VZU2</accession>
<dbReference type="EMBL" id="ML996579">
    <property type="protein sequence ID" value="KAF2754847.1"/>
    <property type="molecule type" value="Genomic_DNA"/>
</dbReference>
<evidence type="ECO:0000313" key="5">
    <source>
        <dbReference type="Proteomes" id="UP000799437"/>
    </source>
</evidence>